<evidence type="ECO:0000313" key="4">
    <source>
        <dbReference type="Proteomes" id="UP000440578"/>
    </source>
</evidence>
<feature type="compositionally biased region" description="Pro residues" evidence="1">
    <location>
        <begin position="1"/>
        <end position="15"/>
    </location>
</feature>
<sequence length="317" mass="33202">MAESPDQPPPPPSPAPAETAAAPRAHAAFRLPPFSAEDPALWLAQVECACRVAGIADSSVKFDLLVANLPTDVARQVRDVITATPANYTALTSALQARLAQSRAARLSALLRNTQLGDQKPTQLLLRMRSELGEEAQDSALLRTLFLQRLPRAATAALSLLPEDTSLSQLAAAADRYLEATGPHELAAVQLTDPTACATAGDVPTLHSTVASLTAAVQRLEMALGDRSRAASRDRDGGAVSDRGVHFGNPLEVPVHFGNPLEVPVHFGNPLGVPVHFGNPLGVPSESCAVHDSVTSLTPAHIGAPAELCTATEDCTR</sequence>
<evidence type="ECO:0000313" key="3">
    <source>
        <dbReference type="EMBL" id="KAF0292539.1"/>
    </source>
</evidence>
<accession>A0A6A4VHD2</accession>
<gene>
    <name evidence="3" type="ORF">FJT64_009480</name>
</gene>
<dbReference type="Proteomes" id="UP000440578">
    <property type="component" value="Unassembled WGS sequence"/>
</dbReference>
<organism evidence="3 4">
    <name type="scientific">Amphibalanus amphitrite</name>
    <name type="common">Striped barnacle</name>
    <name type="synonym">Balanus amphitrite</name>
    <dbReference type="NCBI Taxonomy" id="1232801"/>
    <lineage>
        <taxon>Eukaryota</taxon>
        <taxon>Metazoa</taxon>
        <taxon>Ecdysozoa</taxon>
        <taxon>Arthropoda</taxon>
        <taxon>Crustacea</taxon>
        <taxon>Multicrustacea</taxon>
        <taxon>Cirripedia</taxon>
        <taxon>Thoracica</taxon>
        <taxon>Thoracicalcarea</taxon>
        <taxon>Balanomorpha</taxon>
        <taxon>Balanoidea</taxon>
        <taxon>Balanidae</taxon>
        <taxon>Amphibalaninae</taxon>
        <taxon>Amphibalanus</taxon>
    </lineage>
</organism>
<dbReference type="EMBL" id="VIIS01001805">
    <property type="protein sequence ID" value="KAF0292539.1"/>
    <property type="molecule type" value="Genomic_DNA"/>
</dbReference>
<reference evidence="3 4" key="1">
    <citation type="submission" date="2019-07" db="EMBL/GenBank/DDBJ databases">
        <title>Draft genome assembly of a fouling barnacle, Amphibalanus amphitrite (Darwin, 1854): The first reference genome for Thecostraca.</title>
        <authorList>
            <person name="Kim W."/>
        </authorList>
    </citation>
    <scope>NUCLEOTIDE SEQUENCE [LARGE SCALE GENOMIC DNA]</scope>
    <source>
        <strain evidence="3">SNU_AA5</strain>
        <tissue evidence="3">Soma without cirri and trophi</tissue>
    </source>
</reference>
<dbReference type="Pfam" id="PF23055">
    <property type="entry name" value="DUF7041"/>
    <property type="match status" value="1"/>
</dbReference>
<evidence type="ECO:0000256" key="1">
    <source>
        <dbReference type="SAM" id="MobiDB-lite"/>
    </source>
</evidence>
<dbReference type="InterPro" id="IPR055469">
    <property type="entry name" value="DUF7041"/>
</dbReference>
<dbReference type="PANTHER" id="PTHR33327">
    <property type="entry name" value="ENDONUCLEASE"/>
    <property type="match status" value="1"/>
</dbReference>
<keyword evidence="4" id="KW-1185">Reference proteome</keyword>
<evidence type="ECO:0000259" key="2">
    <source>
        <dbReference type="Pfam" id="PF23055"/>
    </source>
</evidence>
<feature type="domain" description="DUF7041" evidence="2">
    <location>
        <begin position="31"/>
        <end position="111"/>
    </location>
</feature>
<feature type="region of interest" description="Disordered" evidence="1">
    <location>
        <begin position="1"/>
        <end position="22"/>
    </location>
</feature>
<proteinExistence type="predicted"/>
<dbReference type="AlphaFoldDB" id="A0A6A4VHD2"/>
<dbReference type="OrthoDB" id="6377149at2759"/>
<dbReference type="PANTHER" id="PTHR33327:SF3">
    <property type="entry name" value="RNA-DIRECTED DNA POLYMERASE"/>
    <property type="match status" value="1"/>
</dbReference>
<protein>
    <recommendedName>
        <fullName evidence="2">DUF7041 domain-containing protein</fullName>
    </recommendedName>
</protein>
<name>A0A6A4VHD2_AMPAM</name>
<comment type="caution">
    <text evidence="3">The sequence shown here is derived from an EMBL/GenBank/DDBJ whole genome shotgun (WGS) entry which is preliminary data.</text>
</comment>